<keyword evidence="4 7" id="KW-0812">Transmembrane</keyword>
<dbReference type="EMBL" id="CP001684">
    <property type="protein sequence ID" value="ACV22144.1"/>
    <property type="molecule type" value="Genomic_DNA"/>
</dbReference>
<dbReference type="InterPro" id="IPR025937">
    <property type="entry name" value="PDGLE_dom"/>
</dbReference>
<feature type="transmembrane region" description="Helical" evidence="7">
    <location>
        <begin position="140"/>
        <end position="159"/>
    </location>
</feature>
<dbReference type="Pfam" id="PF13190">
    <property type="entry name" value="PDGLE"/>
    <property type="match status" value="1"/>
</dbReference>
<dbReference type="NCBIfam" id="NF008873">
    <property type="entry name" value="PRK11909.1"/>
    <property type="match status" value="1"/>
</dbReference>
<evidence type="ECO:0000256" key="1">
    <source>
        <dbReference type="ARBA" id="ARBA00004651"/>
    </source>
</evidence>
<dbReference type="AlphaFoldDB" id="C7N5F9"/>
<evidence type="ECO:0000256" key="4">
    <source>
        <dbReference type="ARBA" id="ARBA00022692"/>
    </source>
</evidence>
<reference evidence="9 10" key="1">
    <citation type="journal article" date="2009" name="Stand. Genomic Sci.">
        <title>Complete genome sequence of Slackia heliotrinireducens type strain (RHS 1).</title>
        <authorList>
            <person name="Pukall R."/>
            <person name="Lapidus A."/>
            <person name="Nolan M."/>
            <person name="Copeland A."/>
            <person name="Glavina Del Rio T."/>
            <person name="Lucas S."/>
            <person name="Chen F."/>
            <person name="Tice H."/>
            <person name="Cheng J.F."/>
            <person name="Chertkov O."/>
            <person name="Bruce D."/>
            <person name="Goodwin L."/>
            <person name="Kuske C."/>
            <person name="Brettin T."/>
            <person name="Detter J.C."/>
            <person name="Han C."/>
            <person name="Pitluck S."/>
            <person name="Pati A."/>
            <person name="Mavrommatis K."/>
            <person name="Ivanova N."/>
            <person name="Ovchinnikova G."/>
            <person name="Chen A."/>
            <person name="Palaniappan K."/>
            <person name="Schneider S."/>
            <person name="Rohde M."/>
            <person name="Chain P."/>
            <person name="D'haeseleer P."/>
            <person name="Goker M."/>
            <person name="Bristow J."/>
            <person name="Eisen J.A."/>
            <person name="Markowitz V."/>
            <person name="Kyrpides N.C."/>
            <person name="Klenk H.P."/>
            <person name="Hugenholtz P."/>
        </authorList>
    </citation>
    <scope>NUCLEOTIDE SEQUENCE [LARGE SCALE GENOMIC DNA]</scope>
    <source>
        <strain evidence="10">ATCC 29202 / DSM 20476 / NCTC 11029 / RHS 1</strain>
    </source>
</reference>
<feature type="transmembrane region" description="Helical" evidence="7">
    <location>
        <begin position="103"/>
        <end position="128"/>
    </location>
</feature>
<dbReference type="PANTHER" id="PTHR34229">
    <property type="entry name" value="METAL TRANSPORT PROTEIN HI_1621-RELATED"/>
    <property type="match status" value="1"/>
</dbReference>
<evidence type="ECO:0000256" key="7">
    <source>
        <dbReference type="SAM" id="Phobius"/>
    </source>
</evidence>
<keyword evidence="10" id="KW-1185">Reference proteome</keyword>
<organism evidence="9 10">
    <name type="scientific">Slackia heliotrinireducens (strain ATCC 29202 / DSM 20476 / NCTC 11029 / RHS 1)</name>
    <name type="common">Peptococcus heliotrinreducens</name>
    <dbReference type="NCBI Taxonomy" id="471855"/>
    <lineage>
        <taxon>Bacteria</taxon>
        <taxon>Bacillati</taxon>
        <taxon>Actinomycetota</taxon>
        <taxon>Coriobacteriia</taxon>
        <taxon>Eggerthellales</taxon>
        <taxon>Eggerthellaceae</taxon>
        <taxon>Slackia</taxon>
    </lineage>
</organism>
<evidence type="ECO:0000313" key="9">
    <source>
        <dbReference type="EMBL" id="ACV22144.1"/>
    </source>
</evidence>
<accession>C7N5F9</accession>
<feature type="transmembrane region" description="Helical" evidence="7">
    <location>
        <begin position="41"/>
        <end position="60"/>
    </location>
</feature>
<dbReference type="GO" id="GO:0000041">
    <property type="term" value="P:transition metal ion transport"/>
    <property type="evidence" value="ECO:0007669"/>
    <property type="project" value="InterPro"/>
</dbReference>
<evidence type="ECO:0000256" key="3">
    <source>
        <dbReference type="ARBA" id="ARBA00022475"/>
    </source>
</evidence>
<sequence>MHIPDNYLSPSTCGVLTVAMVPVWAHCVKKVKEELDREKVAFIGVAAAFSFLLMMFNVPLPGGTTGHAVGAVLIAILLGPEAACLAVTVALLIQALLFGDGGILAFGANCFNMAFIIPFSGYYIYRFIRDHAPAAWGDKVGAFVGAYVGMNLGAFMAAVEFGIQPLLFTDAAGNALYCPYPLAVSIPAMLIPHLLLAGIVDALATVLIYTFVKNAAPEYVYKPADSQVDTSKKGSLVTVYALVAVLVVATPLGLLAGSGDGWLSRFGDAWGEWGTEDVAAMVGYTPGGMADGFEWSAIMPDYSLAGLPDVAAYILSAVIGVLLLIVGFKVVSSFVSNKE</sequence>
<evidence type="ECO:0000256" key="5">
    <source>
        <dbReference type="ARBA" id="ARBA00022989"/>
    </source>
</evidence>
<dbReference type="RefSeq" id="WP_012798247.1">
    <property type="nucleotide sequence ID" value="NC_013165.1"/>
</dbReference>
<dbReference type="InterPro" id="IPR002751">
    <property type="entry name" value="CbiM/NikMN"/>
</dbReference>
<dbReference type="KEGG" id="shi:Shel_11090"/>
<dbReference type="Pfam" id="PF01891">
    <property type="entry name" value="CbiM"/>
    <property type="match status" value="1"/>
</dbReference>
<feature type="transmembrane region" description="Helical" evidence="7">
    <location>
        <begin position="236"/>
        <end position="256"/>
    </location>
</feature>
<dbReference type="Proteomes" id="UP000002026">
    <property type="component" value="Chromosome"/>
</dbReference>
<keyword evidence="3" id="KW-1003">Cell membrane</keyword>
<feature type="domain" description="PDGLE" evidence="8">
    <location>
        <begin position="238"/>
        <end position="333"/>
    </location>
</feature>
<evidence type="ECO:0000256" key="2">
    <source>
        <dbReference type="ARBA" id="ARBA00022448"/>
    </source>
</evidence>
<gene>
    <name evidence="9" type="ordered locus">Shel_11090</name>
</gene>
<feature type="transmembrane region" description="Helical" evidence="7">
    <location>
        <begin position="72"/>
        <end position="97"/>
    </location>
</feature>
<evidence type="ECO:0000313" key="10">
    <source>
        <dbReference type="Proteomes" id="UP000002026"/>
    </source>
</evidence>
<dbReference type="Gene3D" id="1.10.1760.20">
    <property type="match status" value="1"/>
</dbReference>
<evidence type="ECO:0000259" key="8">
    <source>
        <dbReference type="Pfam" id="PF13190"/>
    </source>
</evidence>
<dbReference type="eggNOG" id="COG0310">
    <property type="taxonomic scope" value="Bacteria"/>
</dbReference>
<feature type="transmembrane region" description="Helical" evidence="7">
    <location>
        <begin position="190"/>
        <end position="212"/>
    </location>
</feature>
<protein>
    <submittedName>
        <fullName evidence="9">ABC-type Co2+ transport system, permease component</fullName>
    </submittedName>
</protein>
<comment type="subcellular location">
    <subcellularLocation>
        <location evidence="1">Cell membrane</location>
        <topology evidence="1">Multi-pass membrane protein</topology>
    </subcellularLocation>
</comment>
<keyword evidence="5 7" id="KW-1133">Transmembrane helix</keyword>
<feature type="transmembrane region" description="Helical" evidence="7">
    <location>
        <begin position="310"/>
        <end position="331"/>
    </location>
</feature>
<dbReference type="NCBIfam" id="NF005598">
    <property type="entry name" value="PRK07331.1"/>
    <property type="match status" value="1"/>
</dbReference>
<keyword evidence="6 7" id="KW-0472">Membrane</keyword>
<dbReference type="GO" id="GO:0005886">
    <property type="term" value="C:plasma membrane"/>
    <property type="evidence" value="ECO:0007669"/>
    <property type="project" value="UniProtKB-SubCell"/>
</dbReference>
<dbReference type="HOGENOM" id="CLU_052508_2_0_11"/>
<name>C7N5F9_SLAHD</name>
<evidence type="ECO:0000256" key="6">
    <source>
        <dbReference type="ARBA" id="ARBA00023136"/>
    </source>
</evidence>
<keyword evidence="2" id="KW-0813">Transport</keyword>
<dbReference type="STRING" id="471855.Shel_11090"/>
<dbReference type="PANTHER" id="PTHR34229:SF1">
    <property type="entry name" value="METAL TRANSPORT PROTEIN HI_1621-RELATED"/>
    <property type="match status" value="1"/>
</dbReference>
<proteinExistence type="predicted"/>